<comment type="caution">
    <text evidence="2">The sequence shown here is derived from an EMBL/GenBank/DDBJ whole genome shotgun (WGS) entry which is preliminary data.</text>
</comment>
<protein>
    <submittedName>
        <fullName evidence="2">Uncharacterized protein</fullName>
    </submittedName>
</protein>
<feature type="compositionally biased region" description="Acidic residues" evidence="1">
    <location>
        <begin position="289"/>
        <end position="303"/>
    </location>
</feature>
<sequence length="317" mass="36438">MVKPCPPKSSALMLALLRHFWKLKILNAVAIVLHIIILSRTTCGFYLSLCELYVWDKARCFLSKNYTNVIIKMGRKKEKKSKNKKIKLRVKLNHLEDGTVATVESATRVLRSNKSSSNSFKSLKDGSKKRKRKRNQKQLQIHDDRDQEHYDNEFEEEEPLTLIPFCKWNEETREFSEVVTAEELFPLNFEKPTRPIVGFSIFDVQKLTYLPSPENFKIKELIKDVKSRNSRKVNIAKTKRSKAGRSKVEVKGPKGSAVPKAKAQLVSQGEVSSRGRPIKRTFNYVTDANDSEELAPNDEDYIDSDQSTVVSEEELDE</sequence>
<organism evidence="2 3">
    <name type="scientific">Trichinella britovi</name>
    <name type="common">Parasitic roundworm</name>
    <dbReference type="NCBI Taxonomy" id="45882"/>
    <lineage>
        <taxon>Eukaryota</taxon>
        <taxon>Metazoa</taxon>
        <taxon>Ecdysozoa</taxon>
        <taxon>Nematoda</taxon>
        <taxon>Enoplea</taxon>
        <taxon>Dorylaimia</taxon>
        <taxon>Trichinellida</taxon>
        <taxon>Trichinellidae</taxon>
        <taxon>Trichinella</taxon>
    </lineage>
</organism>
<feature type="region of interest" description="Disordered" evidence="1">
    <location>
        <begin position="112"/>
        <end position="155"/>
    </location>
</feature>
<name>A0A0V1DJ21_TRIBR</name>
<dbReference type="EMBL" id="JYDI01000001">
    <property type="protein sequence ID" value="KRY61564.1"/>
    <property type="molecule type" value="Genomic_DNA"/>
</dbReference>
<dbReference type="Proteomes" id="UP000054653">
    <property type="component" value="Unassembled WGS sequence"/>
</dbReference>
<keyword evidence="3" id="KW-1185">Reference proteome</keyword>
<evidence type="ECO:0000256" key="1">
    <source>
        <dbReference type="SAM" id="MobiDB-lite"/>
    </source>
</evidence>
<dbReference type="OMA" id="FCKWNEE"/>
<reference evidence="2 3" key="1">
    <citation type="submission" date="2015-01" db="EMBL/GenBank/DDBJ databases">
        <title>Evolution of Trichinella species and genotypes.</title>
        <authorList>
            <person name="Korhonen P.K."/>
            <person name="Edoardo P."/>
            <person name="Giuseppe L.R."/>
            <person name="Gasser R.B."/>
        </authorList>
    </citation>
    <scope>NUCLEOTIDE SEQUENCE [LARGE SCALE GENOMIC DNA]</scope>
    <source>
        <strain evidence="2">ISS120</strain>
    </source>
</reference>
<dbReference type="AlphaFoldDB" id="A0A0V1DJ21"/>
<feature type="compositionally biased region" description="Basic and acidic residues" evidence="1">
    <location>
        <begin position="140"/>
        <end position="152"/>
    </location>
</feature>
<dbReference type="OrthoDB" id="5919701at2759"/>
<proteinExistence type="predicted"/>
<feature type="region of interest" description="Disordered" evidence="1">
    <location>
        <begin position="242"/>
        <end position="317"/>
    </location>
</feature>
<evidence type="ECO:0000313" key="2">
    <source>
        <dbReference type="EMBL" id="KRY61564.1"/>
    </source>
</evidence>
<feature type="compositionally biased region" description="Basic residues" evidence="1">
    <location>
        <begin position="127"/>
        <end position="136"/>
    </location>
</feature>
<feature type="compositionally biased region" description="Low complexity" evidence="1">
    <location>
        <begin position="112"/>
        <end position="121"/>
    </location>
</feature>
<evidence type="ECO:0000313" key="3">
    <source>
        <dbReference type="Proteomes" id="UP000054653"/>
    </source>
</evidence>
<gene>
    <name evidence="2" type="ORF">T03_8910</name>
</gene>
<accession>A0A0V1DJ21</accession>